<evidence type="ECO:0000313" key="1">
    <source>
        <dbReference type="EMBL" id="KAG5843826.1"/>
    </source>
</evidence>
<name>A0A9D3M7C9_ANGAN</name>
<organism evidence="1 2">
    <name type="scientific">Anguilla anguilla</name>
    <name type="common">European freshwater eel</name>
    <name type="synonym">Muraena anguilla</name>
    <dbReference type="NCBI Taxonomy" id="7936"/>
    <lineage>
        <taxon>Eukaryota</taxon>
        <taxon>Metazoa</taxon>
        <taxon>Chordata</taxon>
        <taxon>Craniata</taxon>
        <taxon>Vertebrata</taxon>
        <taxon>Euteleostomi</taxon>
        <taxon>Actinopterygii</taxon>
        <taxon>Neopterygii</taxon>
        <taxon>Teleostei</taxon>
        <taxon>Anguilliformes</taxon>
        <taxon>Anguillidae</taxon>
        <taxon>Anguilla</taxon>
    </lineage>
</organism>
<dbReference type="Proteomes" id="UP001044222">
    <property type="component" value="Chromosome 8"/>
</dbReference>
<reference evidence="1" key="1">
    <citation type="submission" date="2021-01" db="EMBL/GenBank/DDBJ databases">
        <title>A chromosome-scale assembly of European eel, Anguilla anguilla.</title>
        <authorList>
            <person name="Henkel C."/>
            <person name="Jong-Raadsen S.A."/>
            <person name="Dufour S."/>
            <person name="Weltzien F.-A."/>
            <person name="Palstra A.P."/>
            <person name="Pelster B."/>
            <person name="Spaink H.P."/>
            <person name="Van Den Thillart G.E."/>
            <person name="Jansen H."/>
            <person name="Zahm M."/>
            <person name="Klopp C."/>
            <person name="Cedric C."/>
            <person name="Louis A."/>
            <person name="Berthelot C."/>
            <person name="Parey E."/>
            <person name="Roest Crollius H."/>
            <person name="Montfort J."/>
            <person name="Robinson-Rechavi M."/>
            <person name="Bucao C."/>
            <person name="Bouchez O."/>
            <person name="Gislard M."/>
            <person name="Lluch J."/>
            <person name="Milhes M."/>
            <person name="Lampietro C."/>
            <person name="Lopez Roques C."/>
            <person name="Donnadieu C."/>
            <person name="Braasch I."/>
            <person name="Desvignes T."/>
            <person name="Postlethwait J."/>
            <person name="Bobe J."/>
            <person name="Guiguen Y."/>
            <person name="Dirks R."/>
        </authorList>
    </citation>
    <scope>NUCLEOTIDE SEQUENCE</scope>
    <source>
        <strain evidence="1">Tag_6206</strain>
        <tissue evidence="1">Liver</tissue>
    </source>
</reference>
<gene>
    <name evidence="1" type="ORF">ANANG_G00155010</name>
</gene>
<evidence type="ECO:0000313" key="2">
    <source>
        <dbReference type="Proteomes" id="UP001044222"/>
    </source>
</evidence>
<sequence length="72" mass="7979">MDLRYKSFIATASKMRTGAKMDEGHTPNSQHFSVPLSTCQLWVWHTTSSMLPYQAETIGGNIDPSPPSNPVK</sequence>
<keyword evidence="2" id="KW-1185">Reference proteome</keyword>
<dbReference type="EMBL" id="JAFIRN010000008">
    <property type="protein sequence ID" value="KAG5843826.1"/>
    <property type="molecule type" value="Genomic_DNA"/>
</dbReference>
<comment type="caution">
    <text evidence="1">The sequence shown here is derived from an EMBL/GenBank/DDBJ whole genome shotgun (WGS) entry which is preliminary data.</text>
</comment>
<dbReference type="AlphaFoldDB" id="A0A9D3M7C9"/>
<proteinExistence type="predicted"/>
<accession>A0A9D3M7C9</accession>
<protein>
    <submittedName>
        <fullName evidence="1">Uncharacterized protein</fullName>
    </submittedName>
</protein>